<dbReference type="EMBL" id="KV417532">
    <property type="protein sequence ID" value="KZP23546.1"/>
    <property type="molecule type" value="Genomic_DNA"/>
</dbReference>
<evidence type="ECO:0000256" key="1">
    <source>
        <dbReference type="SAM" id="MobiDB-lite"/>
    </source>
</evidence>
<evidence type="ECO:0000313" key="3">
    <source>
        <dbReference type="EMBL" id="KZP23546.1"/>
    </source>
</evidence>
<dbReference type="Proteomes" id="UP000076532">
    <property type="component" value="Unassembled WGS sequence"/>
</dbReference>
<feature type="domain" description="BTB" evidence="2">
    <location>
        <begin position="39"/>
        <end position="69"/>
    </location>
</feature>
<dbReference type="OrthoDB" id="2879636at2759"/>
<gene>
    <name evidence="3" type="ORF">FIBSPDRAFT_1042966</name>
</gene>
<keyword evidence="4" id="KW-1185">Reference proteome</keyword>
<feature type="region of interest" description="Disordered" evidence="1">
    <location>
        <begin position="1"/>
        <end position="30"/>
    </location>
</feature>
<proteinExistence type="predicted"/>
<dbReference type="InterPro" id="IPR011333">
    <property type="entry name" value="SKP1/BTB/POZ_sf"/>
</dbReference>
<protein>
    <recommendedName>
        <fullName evidence="2">BTB domain-containing protein</fullName>
    </recommendedName>
</protein>
<name>A0A166M1R3_9AGAM</name>
<evidence type="ECO:0000313" key="4">
    <source>
        <dbReference type="Proteomes" id="UP000076532"/>
    </source>
</evidence>
<dbReference type="CDD" id="cd18186">
    <property type="entry name" value="BTB_POZ_ZBTB_KLHL-like"/>
    <property type="match status" value="1"/>
</dbReference>
<reference evidence="3 4" key="1">
    <citation type="journal article" date="2016" name="Mol. Biol. Evol.">
        <title>Comparative Genomics of Early-Diverging Mushroom-Forming Fungi Provides Insights into the Origins of Lignocellulose Decay Capabilities.</title>
        <authorList>
            <person name="Nagy L.G."/>
            <person name="Riley R."/>
            <person name="Tritt A."/>
            <person name="Adam C."/>
            <person name="Daum C."/>
            <person name="Floudas D."/>
            <person name="Sun H."/>
            <person name="Yadav J.S."/>
            <person name="Pangilinan J."/>
            <person name="Larsson K.H."/>
            <person name="Matsuura K."/>
            <person name="Barry K."/>
            <person name="Labutti K."/>
            <person name="Kuo R."/>
            <person name="Ohm R.A."/>
            <person name="Bhattacharya S.S."/>
            <person name="Shirouzu T."/>
            <person name="Yoshinaga Y."/>
            <person name="Martin F.M."/>
            <person name="Grigoriev I.V."/>
            <person name="Hibbett D.S."/>
        </authorList>
    </citation>
    <scope>NUCLEOTIDE SEQUENCE [LARGE SCALE GENOMIC DNA]</scope>
    <source>
        <strain evidence="3 4">CBS 109695</strain>
    </source>
</reference>
<dbReference type="STRING" id="436010.A0A166M1R3"/>
<evidence type="ECO:0000259" key="2">
    <source>
        <dbReference type="PROSITE" id="PS50097"/>
    </source>
</evidence>
<dbReference type="PROSITE" id="PS50097">
    <property type="entry name" value="BTB"/>
    <property type="match status" value="1"/>
</dbReference>
<dbReference type="InterPro" id="IPR000210">
    <property type="entry name" value="BTB/POZ_dom"/>
</dbReference>
<organism evidence="3 4">
    <name type="scientific">Athelia psychrophila</name>
    <dbReference type="NCBI Taxonomy" id="1759441"/>
    <lineage>
        <taxon>Eukaryota</taxon>
        <taxon>Fungi</taxon>
        <taxon>Dikarya</taxon>
        <taxon>Basidiomycota</taxon>
        <taxon>Agaricomycotina</taxon>
        <taxon>Agaricomycetes</taxon>
        <taxon>Agaricomycetidae</taxon>
        <taxon>Atheliales</taxon>
        <taxon>Atheliaceae</taxon>
        <taxon>Athelia</taxon>
    </lineage>
</organism>
<dbReference type="Gene3D" id="3.30.710.10">
    <property type="entry name" value="Potassium Channel Kv1.1, Chain A"/>
    <property type="match status" value="1"/>
</dbReference>
<accession>A0A166M1R3</accession>
<sequence>MSAVSTSINEDKRVEEDADTTNTPPSDPVRSASLWLEDGNIILQAEGKQFKVYRGLLSLQSTVFNDMFSVPQPSVGENLVEGCSVVHLSDASADLEFALEAIFLRQWVAVIDSIPIEVVCAFLRLGNKYEIEALRAEALKRLFFEFPSDILAFNKIWDTDARGTAIQADSWTLIDVANLAREHNLLSVLPTAFYWCCREWSVAELEEGQRREDGTTSTLSPVNERACFRAYFELSKLKERTWAWTLATKSADGCENKKGCSTERAQTMCFHLHPPSVGGCLQEWEERFTKGLCLSCTAVAKKLQNQGQEQAWDALPSAFGLPNWEELIKDRVPSAWYVIMLASNVILSFNMLNNLQI</sequence>
<dbReference type="AlphaFoldDB" id="A0A166M1R3"/>